<dbReference type="AlphaFoldDB" id="A0A1G5R4D1"/>
<evidence type="ECO:0000313" key="2">
    <source>
        <dbReference type="EMBL" id="SCZ68816.1"/>
    </source>
</evidence>
<dbReference type="EMBL" id="FMWG01000008">
    <property type="protein sequence ID" value="SCZ68816.1"/>
    <property type="molecule type" value="Genomic_DNA"/>
</dbReference>
<feature type="domain" description="DUF7684" evidence="1">
    <location>
        <begin position="20"/>
        <end position="136"/>
    </location>
</feature>
<evidence type="ECO:0000259" key="1">
    <source>
        <dbReference type="Pfam" id="PF24733"/>
    </source>
</evidence>
<name>A0A1G5R4D1_9RHOB</name>
<protein>
    <recommendedName>
        <fullName evidence="1">DUF7684 domain-containing protein</fullName>
    </recommendedName>
</protein>
<dbReference type="Pfam" id="PF24733">
    <property type="entry name" value="DUF7684"/>
    <property type="match status" value="1"/>
</dbReference>
<organism evidence="2 3">
    <name type="scientific">Epibacterium ulvae</name>
    <dbReference type="NCBI Taxonomy" id="1156985"/>
    <lineage>
        <taxon>Bacteria</taxon>
        <taxon>Pseudomonadati</taxon>
        <taxon>Pseudomonadota</taxon>
        <taxon>Alphaproteobacteria</taxon>
        <taxon>Rhodobacterales</taxon>
        <taxon>Roseobacteraceae</taxon>
        <taxon>Epibacterium</taxon>
    </lineage>
</organism>
<reference evidence="2 3" key="1">
    <citation type="submission" date="2016-10" db="EMBL/GenBank/DDBJ databases">
        <authorList>
            <person name="de Groot N.N."/>
        </authorList>
    </citation>
    <scope>NUCLEOTIDE SEQUENCE [LARGE SCALE GENOMIC DNA]</scope>
    <source>
        <strain evidence="2 3">U95</strain>
    </source>
</reference>
<proteinExistence type="predicted"/>
<dbReference type="InterPro" id="IPR056101">
    <property type="entry name" value="DUF7684"/>
</dbReference>
<keyword evidence="3" id="KW-1185">Reference proteome</keyword>
<dbReference type="Proteomes" id="UP000198767">
    <property type="component" value="Unassembled WGS sequence"/>
</dbReference>
<sequence>MQMFNYVFLPTDVSISLPKEMTKFKCLILIEREVGRDYRNEISKALVKAGCLYSLAWGIDCSAWDDSVDWAFLEVYNFGDYPEGKFVMTTWHEDETLEKVVEFAKHCTDYSEVMLEDILVLDFAYHERSELIEKLYLAA</sequence>
<evidence type="ECO:0000313" key="3">
    <source>
        <dbReference type="Proteomes" id="UP000198767"/>
    </source>
</evidence>
<gene>
    <name evidence="2" type="ORF">SAMN04488118_108108</name>
</gene>
<accession>A0A1G5R4D1</accession>
<dbReference type="RefSeq" id="WP_090219709.1">
    <property type="nucleotide sequence ID" value="NZ_CANMPF010000008.1"/>
</dbReference>